<proteinExistence type="predicted"/>
<dbReference type="EMBL" id="KV878919">
    <property type="protein sequence ID" value="OJJ79291.1"/>
    <property type="molecule type" value="Genomic_DNA"/>
</dbReference>
<dbReference type="GeneID" id="34461413"/>
<name>A0A1L9V5Y3_ASPGL</name>
<feature type="region of interest" description="Disordered" evidence="1">
    <location>
        <begin position="34"/>
        <end position="58"/>
    </location>
</feature>
<evidence type="ECO:0000313" key="2">
    <source>
        <dbReference type="EMBL" id="OJJ79291.1"/>
    </source>
</evidence>
<dbReference type="VEuPathDB" id="FungiDB:ASPGLDRAFT_39995"/>
<protein>
    <submittedName>
        <fullName evidence="2">Uncharacterized protein</fullName>
    </submittedName>
</protein>
<organism evidence="2 3">
    <name type="scientific">Aspergillus glaucus CBS 516.65</name>
    <dbReference type="NCBI Taxonomy" id="1160497"/>
    <lineage>
        <taxon>Eukaryota</taxon>
        <taxon>Fungi</taxon>
        <taxon>Dikarya</taxon>
        <taxon>Ascomycota</taxon>
        <taxon>Pezizomycotina</taxon>
        <taxon>Eurotiomycetes</taxon>
        <taxon>Eurotiomycetidae</taxon>
        <taxon>Eurotiales</taxon>
        <taxon>Aspergillaceae</taxon>
        <taxon>Aspergillus</taxon>
        <taxon>Aspergillus subgen. Aspergillus</taxon>
    </lineage>
</organism>
<reference evidence="3" key="1">
    <citation type="journal article" date="2017" name="Genome Biol.">
        <title>Comparative genomics reveals high biological diversity and specific adaptations in the industrially and medically important fungal genus Aspergillus.</title>
        <authorList>
            <person name="de Vries R.P."/>
            <person name="Riley R."/>
            <person name="Wiebenga A."/>
            <person name="Aguilar-Osorio G."/>
            <person name="Amillis S."/>
            <person name="Uchima C.A."/>
            <person name="Anderluh G."/>
            <person name="Asadollahi M."/>
            <person name="Askin M."/>
            <person name="Barry K."/>
            <person name="Battaglia E."/>
            <person name="Bayram O."/>
            <person name="Benocci T."/>
            <person name="Braus-Stromeyer S.A."/>
            <person name="Caldana C."/>
            <person name="Canovas D."/>
            <person name="Cerqueira G.C."/>
            <person name="Chen F."/>
            <person name="Chen W."/>
            <person name="Choi C."/>
            <person name="Clum A."/>
            <person name="Dos Santos R.A."/>
            <person name="Damasio A.R."/>
            <person name="Diallinas G."/>
            <person name="Emri T."/>
            <person name="Fekete E."/>
            <person name="Flipphi M."/>
            <person name="Freyberg S."/>
            <person name="Gallo A."/>
            <person name="Gournas C."/>
            <person name="Habgood R."/>
            <person name="Hainaut M."/>
            <person name="Harispe M.L."/>
            <person name="Henrissat B."/>
            <person name="Hilden K.S."/>
            <person name="Hope R."/>
            <person name="Hossain A."/>
            <person name="Karabika E."/>
            <person name="Karaffa L."/>
            <person name="Karanyi Z."/>
            <person name="Krasevec N."/>
            <person name="Kuo A."/>
            <person name="Kusch H."/>
            <person name="LaButti K."/>
            <person name="Lagendijk E.L."/>
            <person name="Lapidus A."/>
            <person name="Levasseur A."/>
            <person name="Lindquist E."/>
            <person name="Lipzen A."/>
            <person name="Logrieco A.F."/>
            <person name="MacCabe A."/>
            <person name="Maekelae M.R."/>
            <person name="Malavazi I."/>
            <person name="Melin P."/>
            <person name="Meyer V."/>
            <person name="Mielnichuk N."/>
            <person name="Miskei M."/>
            <person name="Molnar A.P."/>
            <person name="Mule G."/>
            <person name="Ngan C.Y."/>
            <person name="Orejas M."/>
            <person name="Orosz E."/>
            <person name="Ouedraogo J.P."/>
            <person name="Overkamp K.M."/>
            <person name="Park H.-S."/>
            <person name="Perrone G."/>
            <person name="Piumi F."/>
            <person name="Punt P.J."/>
            <person name="Ram A.F."/>
            <person name="Ramon A."/>
            <person name="Rauscher S."/>
            <person name="Record E."/>
            <person name="Riano-Pachon D.M."/>
            <person name="Robert V."/>
            <person name="Roehrig J."/>
            <person name="Ruller R."/>
            <person name="Salamov A."/>
            <person name="Salih N.S."/>
            <person name="Samson R.A."/>
            <person name="Sandor E."/>
            <person name="Sanguinetti M."/>
            <person name="Schuetze T."/>
            <person name="Sepcic K."/>
            <person name="Shelest E."/>
            <person name="Sherlock G."/>
            <person name="Sophianopoulou V."/>
            <person name="Squina F.M."/>
            <person name="Sun H."/>
            <person name="Susca A."/>
            <person name="Todd R.B."/>
            <person name="Tsang A."/>
            <person name="Unkles S.E."/>
            <person name="van de Wiele N."/>
            <person name="van Rossen-Uffink D."/>
            <person name="Oliveira J.V."/>
            <person name="Vesth T.C."/>
            <person name="Visser J."/>
            <person name="Yu J.-H."/>
            <person name="Zhou M."/>
            <person name="Andersen M.R."/>
            <person name="Archer D.B."/>
            <person name="Baker S.E."/>
            <person name="Benoit I."/>
            <person name="Brakhage A.A."/>
            <person name="Braus G.H."/>
            <person name="Fischer R."/>
            <person name="Frisvad J.C."/>
            <person name="Goldman G.H."/>
            <person name="Houbraken J."/>
            <person name="Oakley B."/>
            <person name="Pocsi I."/>
            <person name="Scazzocchio C."/>
            <person name="Seiboth B."/>
            <person name="vanKuyk P.A."/>
            <person name="Wortman J."/>
            <person name="Dyer P.S."/>
            <person name="Grigoriev I.V."/>
        </authorList>
    </citation>
    <scope>NUCLEOTIDE SEQUENCE [LARGE SCALE GENOMIC DNA]</scope>
    <source>
        <strain evidence="3">CBS 516.65</strain>
    </source>
</reference>
<sequence length="58" mass="5868">MYIDTSKLATVALATILSANSVIGAPIAGRSSNLLTRDPRGSSGHKAMNGLDVAGNLV</sequence>
<dbReference type="Proteomes" id="UP000184300">
    <property type="component" value="Unassembled WGS sequence"/>
</dbReference>
<dbReference type="OrthoDB" id="4517816at2759"/>
<dbReference type="STRING" id="1160497.A0A1L9V5Y3"/>
<evidence type="ECO:0000256" key="1">
    <source>
        <dbReference type="SAM" id="MobiDB-lite"/>
    </source>
</evidence>
<keyword evidence="3" id="KW-1185">Reference proteome</keyword>
<accession>A0A1L9V5Y3</accession>
<dbReference type="AlphaFoldDB" id="A0A1L9V5Y3"/>
<gene>
    <name evidence="2" type="ORF">ASPGLDRAFT_39995</name>
</gene>
<feature type="non-terminal residue" evidence="2">
    <location>
        <position position="58"/>
    </location>
</feature>
<evidence type="ECO:0000313" key="3">
    <source>
        <dbReference type="Proteomes" id="UP000184300"/>
    </source>
</evidence>
<dbReference type="RefSeq" id="XP_022395989.1">
    <property type="nucleotide sequence ID" value="XM_022545152.1"/>
</dbReference>